<evidence type="ECO:0000313" key="6">
    <source>
        <dbReference type="EMBL" id="KAG7378514.1"/>
    </source>
</evidence>
<dbReference type="Proteomes" id="UP000693981">
    <property type="component" value="Unassembled WGS sequence"/>
</dbReference>
<comment type="caution">
    <text evidence="6">The sequence shown here is derived from an EMBL/GenBank/DDBJ whole genome shotgun (WGS) entry which is preliminary data.</text>
</comment>
<sequence length="130" mass="13992">MRLHYVLLVAAATLLAATEAFSASTQTNLAAATTADSTATARQLAAAFNEGNAIRFLRTMNTADEDDDDDDDDDEERGITILSASTTAKQLRKWLKSNSVISKETSQYLKASGFSADDIASMYAKYVKLG</sequence>
<reference evidence="6" key="1">
    <citation type="submission" date="2021-02" db="EMBL/GenBank/DDBJ databases">
        <authorList>
            <person name="Palmer J.M."/>
        </authorList>
    </citation>
    <scope>NUCLEOTIDE SEQUENCE</scope>
    <source>
        <strain evidence="6">SCRP23</strain>
    </source>
</reference>
<evidence type="ECO:0000256" key="3">
    <source>
        <dbReference type="ARBA" id="ARBA00022525"/>
    </source>
</evidence>
<evidence type="ECO:0000256" key="2">
    <source>
        <dbReference type="ARBA" id="ARBA00010400"/>
    </source>
</evidence>
<keyword evidence="4 5" id="KW-0732">Signal</keyword>
<proteinExistence type="inferred from homology"/>
<evidence type="ECO:0000256" key="4">
    <source>
        <dbReference type="ARBA" id="ARBA00022729"/>
    </source>
</evidence>
<accession>A0A8T1VGB2</accession>
<keyword evidence="3 5" id="KW-0964">Secreted</keyword>
<keyword evidence="7" id="KW-1185">Reference proteome</keyword>
<dbReference type="InterPro" id="IPR031825">
    <property type="entry name" value="RXLR"/>
</dbReference>
<name>A0A8T1VGB2_9STRA</name>
<feature type="chain" id="PRO_5035961579" description="RxLR effector protein" evidence="5">
    <location>
        <begin position="23"/>
        <end position="130"/>
    </location>
</feature>
<comment type="domain">
    <text evidence="5">The RxLR-dEER motif acts to carry the protein into the host cell cytoplasm through binding to cell surface phosphatidylinositol-3-phosphate.</text>
</comment>
<protein>
    <recommendedName>
        <fullName evidence="5">RxLR effector protein</fullName>
    </recommendedName>
</protein>
<dbReference type="EMBL" id="JAGDFL010001032">
    <property type="protein sequence ID" value="KAG7378514.1"/>
    <property type="molecule type" value="Genomic_DNA"/>
</dbReference>
<comment type="function">
    <text evidence="5">Effector that suppresses plant defense responses during pathogen infection.</text>
</comment>
<dbReference type="Pfam" id="PF16810">
    <property type="entry name" value="RXLR"/>
    <property type="match status" value="1"/>
</dbReference>
<comment type="subcellular location">
    <subcellularLocation>
        <location evidence="1 5">Secreted</location>
    </subcellularLocation>
</comment>
<feature type="signal peptide" evidence="5">
    <location>
        <begin position="1"/>
        <end position="22"/>
    </location>
</feature>
<comment type="similarity">
    <text evidence="2 5">Belongs to the RxLR effector family.</text>
</comment>
<evidence type="ECO:0000313" key="7">
    <source>
        <dbReference type="Proteomes" id="UP000693981"/>
    </source>
</evidence>
<dbReference type="AlphaFoldDB" id="A0A8T1VGB2"/>
<organism evidence="6 7">
    <name type="scientific">Phytophthora boehmeriae</name>
    <dbReference type="NCBI Taxonomy" id="109152"/>
    <lineage>
        <taxon>Eukaryota</taxon>
        <taxon>Sar</taxon>
        <taxon>Stramenopiles</taxon>
        <taxon>Oomycota</taxon>
        <taxon>Peronosporomycetes</taxon>
        <taxon>Peronosporales</taxon>
        <taxon>Peronosporaceae</taxon>
        <taxon>Phytophthora</taxon>
    </lineage>
</organism>
<evidence type="ECO:0000256" key="1">
    <source>
        <dbReference type="ARBA" id="ARBA00004613"/>
    </source>
</evidence>
<evidence type="ECO:0000256" key="5">
    <source>
        <dbReference type="RuleBase" id="RU367124"/>
    </source>
</evidence>
<gene>
    <name evidence="6" type="ORF">PHYBOEH_000339</name>
</gene>
<dbReference type="GO" id="GO:0005576">
    <property type="term" value="C:extracellular region"/>
    <property type="evidence" value="ECO:0007669"/>
    <property type="project" value="UniProtKB-SubCell"/>
</dbReference>